<accession>A0ABU7IT36</accession>
<dbReference type="Proteomes" id="UP001356308">
    <property type="component" value="Unassembled WGS sequence"/>
</dbReference>
<dbReference type="Gene3D" id="1.10.1040.20">
    <property type="entry name" value="ProC-like, C-terminal domain"/>
    <property type="match status" value="1"/>
</dbReference>
<dbReference type="SUPFAM" id="SSF51735">
    <property type="entry name" value="NAD(P)-binding Rossmann-fold domains"/>
    <property type="match status" value="1"/>
</dbReference>
<name>A0ABU7IT36_9FLAO</name>
<evidence type="ECO:0000259" key="1">
    <source>
        <dbReference type="Pfam" id="PF03807"/>
    </source>
</evidence>
<protein>
    <submittedName>
        <fullName evidence="3">Rossmann-like and DUF2520 domain-containing protein</fullName>
    </submittedName>
</protein>
<organism evidence="3 4">
    <name type="scientific">Maribacter cobaltidurans</name>
    <dbReference type="NCBI Taxonomy" id="1178778"/>
    <lineage>
        <taxon>Bacteria</taxon>
        <taxon>Pseudomonadati</taxon>
        <taxon>Bacteroidota</taxon>
        <taxon>Flavobacteriia</taxon>
        <taxon>Flavobacteriales</taxon>
        <taxon>Flavobacteriaceae</taxon>
        <taxon>Maribacter</taxon>
    </lineage>
</organism>
<dbReference type="InterPro" id="IPR037108">
    <property type="entry name" value="TM1727-like_C_sf"/>
</dbReference>
<dbReference type="EMBL" id="JAZDDG010000003">
    <property type="protein sequence ID" value="MEE1976035.1"/>
    <property type="molecule type" value="Genomic_DNA"/>
</dbReference>
<reference evidence="3 4" key="1">
    <citation type="submission" date="2024-01" db="EMBL/GenBank/DDBJ databases">
        <title>Maribacter spp. originated from different algae showed divergent polysaccharides utilization ability.</title>
        <authorList>
            <person name="Wang H."/>
            <person name="Wu Y."/>
        </authorList>
    </citation>
    <scope>NUCLEOTIDE SEQUENCE [LARGE SCALE GENOMIC DNA]</scope>
    <source>
        <strain evidence="3 4">PR1</strain>
    </source>
</reference>
<dbReference type="Pfam" id="PF10728">
    <property type="entry name" value="DUF2520"/>
    <property type="match status" value="1"/>
</dbReference>
<dbReference type="PANTHER" id="PTHR40459">
    <property type="entry name" value="CONSERVED HYPOTHETICAL ALANINE AND LEUCINE RICH PROTEIN"/>
    <property type="match status" value="1"/>
</dbReference>
<dbReference type="Pfam" id="PF03807">
    <property type="entry name" value="F420_oxidored"/>
    <property type="match status" value="1"/>
</dbReference>
<dbReference type="Gene3D" id="3.40.50.720">
    <property type="entry name" value="NAD(P)-binding Rossmann-like Domain"/>
    <property type="match status" value="1"/>
</dbReference>
<gene>
    <name evidence="3" type="ORF">V1I91_08130</name>
</gene>
<dbReference type="InterPro" id="IPR018931">
    <property type="entry name" value="DUF2520"/>
</dbReference>
<comment type="caution">
    <text evidence="3">The sequence shown here is derived from an EMBL/GenBank/DDBJ whole genome shotgun (WGS) entry which is preliminary data.</text>
</comment>
<dbReference type="SUPFAM" id="SSF48179">
    <property type="entry name" value="6-phosphogluconate dehydrogenase C-terminal domain-like"/>
    <property type="match status" value="1"/>
</dbReference>
<dbReference type="InterPro" id="IPR036291">
    <property type="entry name" value="NAD(P)-bd_dom_sf"/>
</dbReference>
<dbReference type="PANTHER" id="PTHR40459:SF1">
    <property type="entry name" value="CONSERVED HYPOTHETICAL ALANINE AND LEUCINE RICH PROTEIN"/>
    <property type="match status" value="1"/>
</dbReference>
<evidence type="ECO:0000313" key="4">
    <source>
        <dbReference type="Proteomes" id="UP001356308"/>
    </source>
</evidence>
<feature type="domain" description="DUF2520" evidence="2">
    <location>
        <begin position="122"/>
        <end position="244"/>
    </location>
</feature>
<proteinExistence type="predicted"/>
<evidence type="ECO:0000259" key="2">
    <source>
        <dbReference type="Pfam" id="PF10728"/>
    </source>
</evidence>
<sequence length="253" mass="28228">MISVVILGTGNVAQNLFEALIGTNDINIIEVVGRSDDSLSYFQRKSKVSTDWDNPPKADIYIIAVTDDAIKEVSDKINVSGLVVHTSGSVSLSTLSKHKKRGVFYPLQTFTSGKLIDFNEVPLCLETHRKKDFKILNTLGGKISSNVQVIDSEKRRVLHVAAVFVNNFTNYMYSIGNDICSASDLDFSILYPLIRETANKIEYLSPYSAQTGPAKRNDLDTLHKHLNFLKDKKQRAIYKLLSNAIKASNEKEL</sequence>
<evidence type="ECO:0000313" key="3">
    <source>
        <dbReference type="EMBL" id="MEE1976035.1"/>
    </source>
</evidence>
<keyword evidence="4" id="KW-1185">Reference proteome</keyword>
<feature type="domain" description="Pyrroline-5-carboxylate reductase catalytic N-terminal" evidence="1">
    <location>
        <begin position="4"/>
        <end position="77"/>
    </location>
</feature>
<dbReference type="InterPro" id="IPR028939">
    <property type="entry name" value="P5C_Rdtase_cat_N"/>
</dbReference>
<dbReference type="InterPro" id="IPR008927">
    <property type="entry name" value="6-PGluconate_DH-like_C_sf"/>
</dbReference>
<dbReference type="RefSeq" id="WP_272650850.1">
    <property type="nucleotide sequence ID" value="NZ_JAZDDG010000003.1"/>
</dbReference>